<dbReference type="AlphaFoldDB" id="A0A199UYZ1"/>
<evidence type="ECO:0000313" key="3">
    <source>
        <dbReference type="Proteomes" id="UP000092600"/>
    </source>
</evidence>
<dbReference type="PANTHER" id="PTHR34356:SF3">
    <property type="entry name" value="EXPRESSED PROTEIN"/>
    <property type="match status" value="1"/>
</dbReference>
<dbReference type="STRING" id="4615.A0A199UYZ1"/>
<name>A0A199UYZ1_ANACO</name>
<dbReference type="Proteomes" id="UP000092600">
    <property type="component" value="Unassembled WGS sequence"/>
</dbReference>
<dbReference type="GeneID" id="109721795"/>
<dbReference type="RefSeq" id="XP_020105175.1">
    <property type="nucleotide sequence ID" value="XM_020249586.1"/>
</dbReference>
<reference evidence="5" key="2">
    <citation type="submission" date="2025-04" db="UniProtKB">
        <authorList>
            <consortium name="RefSeq"/>
        </authorList>
    </citation>
    <scope>IDENTIFICATION</scope>
    <source>
        <tissue evidence="5">Leaf</tissue>
    </source>
</reference>
<dbReference type="OrthoDB" id="784699at2759"/>
<dbReference type="Gramene" id="Aco013368.1.mrna1">
    <property type="protein sequence ID" value="Aco013368.1.mrna1"/>
    <property type="gene ID" value="Aco013368.1.path1"/>
</dbReference>
<protein>
    <submittedName>
        <fullName evidence="5">Uncharacterized protein LOC109721795 isoform X1</fullName>
    </submittedName>
</protein>
<accession>A0A199UYZ1</accession>
<feature type="compositionally biased region" description="Basic and acidic residues" evidence="1">
    <location>
        <begin position="176"/>
        <end position="194"/>
    </location>
</feature>
<evidence type="ECO:0000256" key="1">
    <source>
        <dbReference type="SAM" id="MobiDB-lite"/>
    </source>
</evidence>
<evidence type="ECO:0000313" key="4">
    <source>
        <dbReference type="Proteomes" id="UP000515123"/>
    </source>
</evidence>
<dbReference type="PANTHER" id="PTHR34356">
    <property type="entry name" value="ANTIGENIC HEAT-STABLE PROTEIN"/>
    <property type="match status" value="1"/>
</dbReference>
<dbReference type="Proteomes" id="UP000515123">
    <property type="component" value="Linkage group 15"/>
</dbReference>
<sequence>MERERRRRRRPTAEEVIARLRDDGDFDSLRLRITRKVKENEELRNSILAEVKQSVVLNEEGSEKLKMRELSDAIYQELGSKIMGQISDEVWNIIKSSETEIRQTVELVYNRLVNPEENIEKKEAHASPRKKHRISDQENHDSPAKPSNCEPNVLDENELNEPPGFVPSVQHSGTNRKSESPRLLHEEKPRLHEEEMVDPPPGFSPCSDQSALPRGVIDEDPDVPPGFG</sequence>
<reference evidence="2 3" key="1">
    <citation type="journal article" date="2016" name="DNA Res.">
        <title>The draft genome of MD-2 pineapple using hybrid error correction of long reads.</title>
        <authorList>
            <person name="Redwan R.M."/>
            <person name="Saidin A."/>
            <person name="Kumar S.V."/>
        </authorList>
    </citation>
    <scope>NUCLEOTIDE SEQUENCE [LARGE SCALE GENOMIC DNA]</scope>
    <source>
        <strain evidence="3">cv. MD2</strain>
        <tissue evidence="2">Leaf</tissue>
    </source>
</reference>
<evidence type="ECO:0000313" key="5">
    <source>
        <dbReference type="RefSeq" id="XP_020105175.1"/>
    </source>
</evidence>
<gene>
    <name evidence="5" type="primary">LOC109721795</name>
    <name evidence="2" type="ORF">ACMD2_06564</name>
</gene>
<feature type="compositionally biased region" description="Basic and acidic residues" evidence="1">
    <location>
        <begin position="134"/>
        <end position="143"/>
    </location>
</feature>
<proteinExistence type="predicted"/>
<dbReference type="EMBL" id="LSRQ01004110">
    <property type="protein sequence ID" value="OAY69999.1"/>
    <property type="molecule type" value="Genomic_DNA"/>
</dbReference>
<organism evidence="2 3">
    <name type="scientific">Ananas comosus</name>
    <name type="common">Pineapple</name>
    <name type="synonym">Ananas ananas</name>
    <dbReference type="NCBI Taxonomy" id="4615"/>
    <lineage>
        <taxon>Eukaryota</taxon>
        <taxon>Viridiplantae</taxon>
        <taxon>Streptophyta</taxon>
        <taxon>Embryophyta</taxon>
        <taxon>Tracheophyta</taxon>
        <taxon>Spermatophyta</taxon>
        <taxon>Magnoliopsida</taxon>
        <taxon>Liliopsida</taxon>
        <taxon>Poales</taxon>
        <taxon>Bromeliaceae</taxon>
        <taxon>Bromelioideae</taxon>
        <taxon>Ananas</taxon>
    </lineage>
</organism>
<feature type="region of interest" description="Disordered" evidence="1">
    <location>
        <begin position="119"/>
        <end position="228"/>
    </location>
</feature>
<evidence type="ECO:0000313" key="2">
    <source>
        <dbReference type="EMBL" id="OAY69999.1"/>
    </source>
</evidence>
<keyword evidence="4" id="KW-1185">Reference proteome</keyword>